<dbReference type="GO" id="GO:0007283">
    <property type="term" value="P:spermatogenesis"/>
    <property type="evidence" value="ECO:0007669"/>
    <property type="project" value="TreeGrafter"/>
</dbReference>
<dbReference type="GO" id="GO:0007112">
    <property type="term" value="P:male meiosis cytokinesis"/>
    <property type="evidence" value="ECO:0007669"/>
    <property type="project" value="TreeGrafter"/>
</dbReference>
<feature type="compositionally biased region" description="Basic residues" evidence="5">
    <location>
        <begin position="54"/>
        <end position="63"/>
    </location>
</feature>
<keyword evidence="8" id="KW-1185">Reference proteome</keyword>
<evidence type="ECO:0000256" key="1">
    <source>
        <dbReference type="ARBA" id="ARBA00004186"/>
    </source>
</evidence>
<dbReference type="InterPro" id="IPR057508">
    <property type="entry name" value="SHCBP-like_N"/>
</dbReference>
<feature type="region of interest" description="Disordered" evidence="5">
    <location>
        <begin position="1"/>
        <end position="33"/>
    </location>
</feature>
<evidence type="ECO:0000313" key="8">
    <source>
        <dbReference type="Proteomes" id="UP000092124"/>
    </source>
</evidence>
<dbReference type="PANTHER" id="PTHR14695:SF7">
    <property type="entry name" value="TESTICULAR SPINDLE-ASSOCIATED PROTEIN SHCBP1L"/>
    <property type="match status" value="1"/>
</dbReference>
<sequence>MESDPTTSTPKAAVRSVSPPAEQADPGTPGDLAATVARGLASPVRSVVASPRPVKGKAARRRLQLPPVSQAEAGDDEPVLAVPEDQEEAHPLPPLCASPMRGMWRREKVALYCDQVLQGSKKLRLKDKWFGVWKSNPELFFEKYEEASIPFVGILVEVTCKPRQNLSSCFKVTVSVVEPFSSNIANIPRDLVDEVLEELEYSAPLLEVYPVEGQDADVRDIALALEVVRFFYDFLWRDWDDEEICENYTALIEERINLWCDIQDGTIPGPIAQRFKKTLEKYKNKRVELIEYQSNIKEDPSAAEAVECWKKYYEIVMLCGLLKMWEDLRLRVHGPFFPRILRRRKGKRDFGKTITHIVAKVMTTDMVKNLSSDTLLQQHDDLNLALDSCYSGDIVVIFPGEYQAANLALLTDDITIQGVGKREEIMITSEPSHDSFVVSKADNVKLMQLSLIQQGTVDGIVVVESGHLTLENCLLKCEGTGVCVLTGASLTITDSEITGAQVLPAPKLKMTNNHIYNNSGYGVSILQPSEQFLIVAEAALNKGAASGDKKDDKMLSKVMQSLNVEMNNNRIEANLKGDIRIAPADILSASSSATTKATSATAKTSPTTTKPSSATVEATSKASPTTSKAASKASTTIATTISSSTISSPAISSSISTSIIVSGHLGRAWTITIPRKNKKTRPDVEEVVLPWVLVHLLQYSLCYQTC</sequence>
<dbReference type="SMART" id="SM00722">
    <property type="entry name" value="CASH"/>
    <property type="match status" value="1"/>
</dbReference>
<gene>
    <name evidence="7" type="ORF">A6R68_08355</name>
</gene>
<dbReference type="Pfam" id="PF23762">
    <property type="entry name" value="SHCBP_N"/>
    <property type="match status" value="1"/>
</dbReference>
<dbReference type="PANTHER" id="PTHR14695">
    <property type="entry name" value="SHC SH2-DOMAIN BINDING PROTEIN 1-RELATED"/>
    <property type="match status" value="1"/>
</dbReference>
<comment type="subcellular location">
    <subcellularLocation>
        <location evidence="1">Cytoplasm</location>
        <location evidence="1">Cytoskeleton</location>
        <location evidence="1">Spindle</location>
    </subcellularLocation>
</comment>
<dbReference type="OrthoDB" id="5978115at2759"/>
<dbReference type="InterPro" id="IPR006633">
    <property type="entry name" value="Carb-bd_sugar_hydrolysis-dom"/>
</dbReference>
<dbReference type="Gene3D" id="2.160.20.10">
    <property type="entry name" value="Single-stranded right-handed beta-helix, Pectin lyase-like"/>
    <property type="match status" value="1"/>
</dbReference>
<feature type="region of interest" description="Disordered" evidence="5">
    <location>
        <begin position="45"/>
        <end position="76"/>
    </location>
</feature>
<keyword evidence="2" id="KW-0963">Cytoplasm</keyword>
<dbReference type="Proteomes" id="UP000092124">
    <property type="component" value="Unassembled WGS sequence"/>
</dbReference>
<name>A0A1A6G3T7_NEOLE</name>
<evidence type="ECO:0000313" key="7">
    <source>
        <dbReference type="EMBL" id="OBS60514.1"/>
    </source>
</evidence>
<dbReference type="SUPFAM" id="SSF51126">
    <property type="entry name" value="Pectin lyase-like"/>
    <property type="match status" value="1"/>
</dbReference>
<dbReference type="AlphaFoldDB" id="A0A1A6G3T7"/>
<dbReference type="STRING" id="56216.A0A1A6G3T7"/>
<keyword evidence="3" id="KW-0677">Repeat</keyword>
<organism evidence="7 8">
    <name type="scientific">Neotoma lepida</name>
    <name type="common">Desert woodrat</name>
    <dbReference type="NCBI Taxonomy" id="56216"/>
    <lineage>
        <taxon>Eukaryota</taxon>
        <taxon>Metazoa</taxon>
        <taxon>Chordata</taxon>
        <taxon>Craniata</taxon>
        <taxon>Vertebrata</taxon>
        <taxon>Euteleostomi</taxon>
        <taxon>Mammalia</taxon>
        <taxon>Eutheria</taxon>
        <taxon>Euarchontoglires</taxon>
        <taxon>Glires</taxon>
        <taxon>Rodentia</taxon>
        <taxon>Myomorpha</taxon>
        <taxon>Muroidea</taxon>
        <taxon>Cricetidae</taxon>
        <taxon>Neotominae</taxon>
        <taxon>Neotoma</taxon>
    </lineage>
</organism>
<accession>A0A1A6G3T7</accession>
<feature type="non-terminal residue" evidence="7">
    <location>
        <position position="706"/>
    </location>
</feature>
<dbReference type="InterPro" id="IPR012334">
    <property type="entry name" value="Pectin_lyas_fold"/>
</dbReference>
<dbReference type="InterPro" id="IPR045140">
    <property type="entry name" value="SHCBP1-like"/>
</dbReference>
<reference evidence="7 8" key="1">
    <citation type="submission" date="2016-06" db="EMBL/GenBank/DDBJ databases">
        <title>The Draft Genome Sequence and Annotation of the Desert Woodrat Neotoma lepida.</title>
        <authorList>
            <person name="Campbell M."/>
            <person name="Oakeson K.F."/>
            <person name="Yandell M."/>
            <person name="Halpert J.R."/>
            <person name="Dearing D."/>
        </authorList>
    </citation>
    <scope>NUCLEOTIDE SEQUENCE [LARGE SCALE GENOMIC DNA]</scope>
    <source>
        <strain evidence="7">417</strain>
        <tissue evidence="7">Liver</tissue>
    </source>
</reference>
<dbReference type="Pfam" id="PF13229">
    <property type="entry name" value="Beta_helix"/>
    <property type="match status" value="1"/>
</dbReference>
<evidence type="ECO:0000259" key="6">
    <source>
        <dbReference type="SMART" id="SM00722"/>
    </source>
</evidence>
<dbReference type="GO" id="GO:0072687">
    <property type="term" value="C:meiotic spindle"/>
    <property type="evidence" value="ECO:0007669"/>
    <property type="project" value="TreeGrafter"/>
</dbReference>
<dbReference type="InterPro" id="IPR011050">
    <property type="entry name" value="Pectin_lyase_fold/virulence"/>
</dbReference>
<feature type="region of interest" description="Disordered" evidence="5">
    <location>
        <begin position="592"/>
        <end position="633"/>
    </location>
</feature>
<dbReference type="EMBL" id="LZPO01107546">
    <property type="protein sequence ID" value="OBS60514.1"/>
    <property type="molecule type" value="Genomic_DNA"/>
</dbReference>
<evidence type="ECO:0000256" key="5">
    <source>
        <dbReference type="SAM" id="MobiDB-lite"/>
    </source>
</evidence>
<feature type="compositionally biased region" description="Polar residues" evidence="5">
    <location>
        <begin position="1"/>
        <end position="10"/>
    </location>
</feature>
<evidence type="ECO:0000256" key="2">
    <source>
        <dbReference type="ARBA" id="ARBA00022490"/>
    </source>
</evidence>
<feature type="domain" description="Carbohydrate-binding/sugar hydrolysis" evidence="6">
    <location>
        <begin position="348"/>
        <end position="524"/>
    </location>
</feature>
<proteinExistence type="predicted"/>
<evidence type="ECO:0000256" key="4">
    <source>
        <dbReference type="ARBA" id="ARBA00023212"/>
    </source>
</evidence>
<comment type="caution">
    <text evidence="7">The sequence shown here is derived from an EMBL/GenBank/DDBJ whole genome shotgun (WGS) entry which is preliminary data.</text>
</comment>
<dbReference type="InterPro" id="IPR039448">
    <property type="entry name" value="Beta_helix"/>
</dbReference>
<keyword evidence="4" id="KW-0206">Cytoskeleton</keyword>
<protein>
    <recommendedName>
        <fullName evidence="6">Carbohydrate-binding/sugar hydrolysis domain-containing protein</fullName>
    </recommendedName>
</protein>
<evidence type="ECO:0000256" key="3">
    <source>
        <dbReference type="ARBA" id="ARBA00022737"/>
    </source>
</evidence>